<evidence type="ECO:0000256" key="4">
    <source>
        <dbReference type="SAM" id="Phobius"/>
    </source>
</evidence>
<dbReference type="CDD" id="cd06423">
    <property type="entry name" value="CESA_like"/>
    <property type="match status" value="1"/>
</dbReference>
<evidence type="ECO:0000313" key="6">
    <source>
        <dbReference type="EMBL" id="MST54435.1"/>
    </source>
</evidence>
<keyword evidence="2" id="KW-0328">Glycosyltransferase</keyword>
<dbReference type="PANTHER" id="PTHR43630:SF1">
    <property type="entry name" value="POLY-BETA-1,6-N-ACETYL-D-GLUCOSAMINE SYNTHASE"/>
    <property type="match status" value="1"/>
</dbReference>
<keyword evidence="4" id="KW-1133">Transmembrane helix</keyword>
<comment type="caution">
    <text evidence="6">The sequence shown here is derived from an EMBL/GenBank/DDBJ whole genome shotgun (WGS) entry which is preliminary data.</text>
</comment>
<dbReference type="AlphaFoldDB" id="A0A6N7WRH8"/>
<keyword evidence="4" id="KW-0812">Transmembrane</keyword>
<dbReference type="EMBL" id="VUNP01000061">
    <property type="protein sequence ID" value="MST54435.1"/>
    <property type="molecule type" value="Genomic_DNA"/>
</dbReference>
<evidence type="ECO:0000256" key="2">
    <source>
        <dbReference type="ARBA" id="ARBA00022676"/>
    </source>
</evidence>
<dbReference type="Gene3D" id="3.90.550.10">
    <property type="entry name" value="Spore Coat Polysaccharide Biosynthesis Protein SpsA, Chain A"/>
    <property type="match status" value="1"/>
</dbReference>
<dbReference type="InterPro" id="IPR029044">
    <property type="entry name" value="Nucleotide-diphossugar_trans"/>
</dbReference>
<evidence type="ECO:0000256" key="1">
    <source>
        <dbReference type="ARBA" id="ARBA00006739"/>
    </source>
</evidence>
<dbReference type="PANTHER" id="PTHR43630">
    <property type="entry name" value="POLY-BETA-1,6-N-ACETYL-D-GLUCOSAMINE SYNTHASE"/>
    <property type="match status" value="1"/>
</dbReference>
<evidence type="ECO:0000256" key="3">
    <source>
        <dbReference type="ARBA" id="ARBA00022679"/>
    </source>
</evidence>
<keyword evidence="4" id="KW-0472">Membrane</keyword>
<dbReference type="SUPFAM" id="SSF53448">
    <property type="entry name" value="Nucleotide-diphospho-sugar transferases"/>
    <property type="match status" value="1"/>
</dbReference>
<dbReference type="InterPro" id="IPR001173">
    <property type="entry name" value="Glyco_trans_2-like"/>
</dbReference>
<keyword evidence="3 6" id="KW-0808">Transferase</keyword>
<name>A0A6N7WRH8_STRAY</name>
<reference evidence="6 7" key="1">
    <citation type="submission" date="2019-08" db="EMBL/GenBank/DDBJ databases">
        <title>In-depth cultivation of the pig gut microbiome towards novel bacterial diversity and tailored functional studies.</title>
        <authorList>
            <person name="Wylensek D."/>
            <person name="Hitch T.C.A."/>
            <person name="Clavel T."/>
        </authorList>
    </citation>
    <scope>NUCLEOTIDE SEQUENCE [LARGE SCALE GENOMIC DNA]</scope>
    <source>
        <strain evidence="6 7">BL-178-WT-3A</strain>
    </source>
</reference>
<evidence type="ECO:0000313" key="7">
    <source>
        <dbReference type="Proteomes" id="UP000471052"/>
    </source>
</evidence>
<feature type="transmembrane region" description="Helical" evidence="4">
    <location>
        <begin position="285"/>
        <end position="309"/>
    </location>
</feature>
<evidence type="ECO:0000259" key="5">
    <source>
        <dbReference type="Pfam" id="PF13632"/>
    </source>
</evidence>
<gene>
    <name evidence="6" type="ORF">FYJ82_08805</name>
</gene>
<comment type="similarity">
    <text evidence="1">Belongs to the glycosyltransferase 2 family.</text>
</comment>
<feature type="domain" description="Glycosyltransferase 2-like" evidence="5">
    <location>
        <begin position="86"/>
        <end position="292"/>
    </location>
</feature>
<accession>A0A6N7WRH8</accession>
<dbReference type="Proteomes" id="UP000471052">
    <property type="component" value="Unassembled WGS sequence"/>
</dbReference>
<sequence length="355" mass="40342">MSVLIPLTGFKTIDDTIESVVRQGCSECEILILRNDIKSLPQGTDVAEKNVSYLDSDYLLREIFIREKGKGNALNEGILRAKNNLVCVLDADCILKENALSQAVRHFENEDVVAVGGRLVVINENSSALERIQCCEYMKTFQTARRIFAKLNAQCLISGAFGVFRKSSLLEMGGYDTDTVGEDMELVLRLQDGGYHKSGNQIVYDPTAVCYTRVPHSLKRLLHQRDRWQRGLMDCLIKHQNMIANPRYGMLGLAAMSYQLVVELLGPIFWGVYACLLMWEKSSPFLSMVFVGYVMAQFGLTVISAHIDVDKNMRRLLKWLPKLILTTIEEMLLQILINVARSIGMITFYWRRLVW</sequence>
<organism evidence="6 7">
    <name type="scientific">Streptococcus alactolyticus</name>
    <dbReference type="NCBI Taxonomy" id="29389"/>
    <lineage>
        <taxon>Bacteria</taxon>
        <taxon>Bacillati</taxon>
        <taxon>Bacillota</taxon>
        <taxon>Bacilli</taxon>
        <taxon>Lactobacillales</taxon>
        <taxon>Streptococcaceae</taxon>
        <taxon>Streptococcus</taxon>
    </lineage>
</organism>
<dbReference type="Pfam" id="PF13632">
    <property type="entry name" value="Glyco_trans_2_3"/>
    <property type="match status" value="1"/>
</dbReference>
<protein>
    <submittedName>
        <fullName evidence="6">Glycosyltransferase family 2 protein</fullName>
    </submittedName>
</protein>
<dbReference type="GO" id="GO:0016757">
    <property type="term" value="F:glycosyltransferase activity"/>
    <property type="evidence" value="ECO:0007669"/>
    <property type="project" value="UniProtKB-KW"/>
</dbReference>
<proteinExistence type="inferred from homology"/>